<dbReference type="InterPro" id="IPR036412">
    <property type="entry name" value="HAD-like_sf"/>
</dbReference>
<dbReference type="SUPFAM" id="SSF56784">
    <property type="entry name" value="HAD-like"/>
    <property type="match status" value="1"/>
</dbReference>
<comment type="cofactor">
    <cofactor evidence="1 8">
        <name>Mg(2+)</name>
        <dbReference type="ChEBI" id="CHEBI:18420"/>
    </cofactor>
</comment>
<evidence type="ECO:0000256" key="7">
    <source>
        <dbReference type="PIRSR" id="PIRSR031051-2"/>
    </source>
</evidence>
<evidence type="ECO:0000313" key="10">
    <source>
        <dbReference type="Proteomes" id="UP001353858"/>
    </source>
</evidence>
<keyword evidence="4" id="KW-0378">Hydrolase</keyword>
<evidence type="ECO:0008006" key="11">
    <source>
        <dbReference type="Google" id="ProtNLM"/>
    </source>
</evidence>
<feature type="binding site" evidence="7">
    <location>
        <position position="52"/>
    </location>
    <ligand>
        <name>substrate</name>
    </ligand>
</feature>
<feature type="active site" description="Proton donor" evidence="6">
    <location>
        <position position="43"/>
    </location>
</feature>
<dbReference type="Pfam" id="PF06888">
    <property type="entry name" value="Put_Phosphatase"/>
    <property type="match status" value="1"/>
</dbReference>
<feature type="binding site" evidence="8">
    <location>
        <position position="41"/>
    </location>
    <ligand>
        <name>Mg(2+)</name>
        <dbReference type="ChEBI" id="CHEBI:18420"/>
    </ligand>
</feature>
<evidence type="ECO:0000256" key="8">
    <source>
        <dbReference type="PIRSR" id="PIRSR031051-3"/>
    </source>
</evidence>
<dbReference type="InterPro" id="IPR006384">
    <property type="entry name" value="HAD_hydro_PyrdxlP_Pase-like"/>
</dbReference>
<comment type="similarity">
    <text evidence="2">Belongs to the HAD-like hydrolase superfamily. PHOSPHO family.</text>
</comment>
<evidence type="ECO:0000256" key="5">
    <source>
        <dbReference type="ARBA" id="ARBA00022842"/>
    </source>
</evidence>
<proteinExistence type="inferred from homology"/>
<evidence type="ECO:0000256" key="2">
    <source>
        <dbReference type="ARBA" id="ARBA00008541"/>
    </source>
</evidence>
<feature type="active site" description="Nucleophile" evidence="6">
    <location>
        <position position="41"/>
    </location>
</feature>
<keyword evidence="3 8" id="KW-0479">Metal-binding</keyword>
<keyword evidence="5 8" id="KW-0460">Magnesium</keyword>
<dbReference type="InterPro" id="IPR023214">
    <property type="entry name" value="HAD_sf"/>
</dbReference>
<feature type="binding site" evidence="7">
    <location>
        <position position="131"/>
    </location>
    <ligand>
        <name>substrate</name>
    </ligand>
</feature>
<gene>
    <name evidence="9" type="ORF">RN001_008061</name>
</gene>
<sequence>MKLKLPLLSFFTSKSRLKCTTLSQECAKINMNMPKRLAVFDFDSTICLYNSDNVIRNLLPKEVIEDYEQEQQFSLTGWTKYMQGVFELLFNRQIDEAKMTKAIFEIPPIDGMPTLIRELVNMNFDNIIISDANSYFINKWLEQQQLVDCIKQIFTNPAQFEDGCLKIEMYHVQRTCSLSTINLCKGQILDEFLEKQRLEGVNYERIVYVGDGTNDFCPILRLNSGDLACCRSGFSCASIVKDVLNKKPYKNKLYEINADVMMWDNGHDILNVVKESIK</sequence>
<dbReference type="EMBL" id="JARPUR010000003">
    <property type="protein sequence ID" value="KAK4879915.1"/>
    <property type="molecule type" value="Genomic_DNA"/>
</dbReference>
<dbReference type="NCBIfam" id="TIGR01489">
    <property type="entry name" value="DKMTPPase-SF"/>
    <property type="match status" value="1"/>
</dbReference>
<dbReference type="PANTHER" id="PTHR20889:SF12">
    <property type="entry name" value="LP01149P"/>
    <property type="match status" value="1"/>
</dbReference>
<name>A0AAN7SR77_9COLE</name>
<evidence type="ECO:0000256" key="4">
    <source>
        <dbReference type="ARBA" id="ARBA00022801"/>
    </source>
</evidence>
<dbReference type="GO" id="GO:0046872">
    <property type="term" value="F:metal ion binding"/>
    <property type="evidence" value="ECO:0007669"/>
    <property type="project" value="UniProtKB-KW"/>
</dbReference>
<feature type="binding site" evidence="8">
    <location>
        <position position="43"/>
    </location>
    <ligand>
        <name>Mg(2+)</name>
        <dbReference type="ChEBI" id="CHEBI:18420"/>
    </ligand>
</feature>
<dbReference type="InterPro" id="IPR016965">
    <property type="entry name" value="Pase_PHOSPHO-typ"/>
</dbReference>
<dbReference type="Proteomes" id="UP001353858">
    <property type="component" value="Unassembled WGS sequence"/>
</dbReference>
<accession>A0AAN7SR77</accession>
<dbReference type="PANTHER" id="PTHR20889">
    <property type="entry name" value="PHOSPHATASE, ORPHAN 1, 2"/>
    <property type="match status" value="1"/>
</dbReference>
<dbReference type="GO" id="GO:0016791">
    <property type="term" value="F:phosphatase activity"/>
    <property type="evidence" value="ECO:0007669"/>
    <property type="project" value="InterPro"/>
</dbReference>
<dbReference type="NCBIfam" id="TIGR01488">
    <property type="entry name" value="HAD-SF-IB"/>
    <property type="match status" value="1"/>
</dbReference>
<keyword evidence="10" id="KW-1185">Reference proteome</keyword>
<evidence type="ECO:0000313" key="9">
    <source>
        <dbReference type="EMBL" id="KAK4879915.1"/>
    </source>
</evidence>
<evidence type="ECO:0000256" key="3">
    <source>
        <dbReference type="ARBA" id="ARBA00022723"/>
    </source>
</evidence>
<feature type="binding site" evidence="8">
    <location>
        <position position="211"/>
    </location>
    <ligand>
        <name>Mg(2+)</name>
        <dbReference type="ChEBI" id="CHEBI:18420"/>
    </ligand>
</feature>
<dbReference type="Gene3D" id="3.40.50.1000">
    <property type="entry name" value="HAD superfamily/HAD-like"/>
    <property type="match status" value="1"/>
</dbReference>
<reference evidence="10" key="1">
    <citation type="submission" date="2023-01" db="EMBL/GenBank/DDBJ databases">
        <title>Key to firefly adult light organ development and bioluminescence: homeobox transcription factors regulate luciferase expression and transportation to peroxisome.</title>
        <authorList>
            <person name="Fu X."/>
        </authorList>
    </citation>
    <scope>NUCLEOTIDE SEQUENCE [LARGE SCALE GENOMIC DNA]</scope>
</reference>
<evidence type="ECO:0000256" key="6">
    <source>
        <dbReference type="PIRSR" id="PIRSR031051-1"/>
    </source>
</evidence>
<dbReference type="PIRSF" id="PIRSF031051">
    <property type="entry name" value="PyrdxlP_Pase_PHOSPHO2"/>
    <property type="match status" value="1"/>
</dbReference>
<dbReference type="AlphaFoldDB" id="A0AAN7SR77"/>
<protein>
    <recommendedName>
        <fullName evidence="11">Pyridoxal phosphate phosphatase PHOSPHO2</fullName>
    </recommendedName>
</protein>
<comment type="caution">
    <text evidence="9">The sequence shown here is derived from an EMBL/GenBank/DDBJ whole genome shotgun (WGS) entry which is preliminary data.</text>
</comment>
<organism evidence="9 10">
    <name type="scientific">Aquatica leii</name>
    <dbReference type="NCBI Taxonomy" id="1421715"/>
    <lineage>
        <taxon>Eukaryota</taxon>
        <taxon>Metazoa</taxon>
        <taxon>Ecdysozoa</taxon>
        <taxon>Arthropoda</taxon>
        <taxon>Hexapoda</taxon>
        <taxon>Insecta</taxon>
        <taxon>Pterygota</taxon>
        <taxon>Neoptera</taxon>
        <taxon>Endopterygota</taxon>
        <taxon>Coleoptera</taxon>
        <taxon>Polyphaga</taxon>
        <taxon>Elateriformia</taxon>
        <taxon>Elateroidea</taxon>
        <taxon>Lampyridae</taxon>
        <taxon>Luciolinae</taxon>
        <taxon>Aquatica</taxon>
    </lineage>
</organism>
<evidence type="ECO:0000256" key="1">
    <source>
        <dbReference type="ARBA" id="ARBA00001946"/>
    </source>
</evidence>